<name>A0AAD5XRS1_9FUNG</name>
<reference evidence="2" key="1">
    <citation type="submission" date="2020-05" db="EMBL/GenBank/DDBJ databases">
        <title>Phylogenomic resolution of chytrid fungi.</title>
        <authorList>
            <person name="Stajich J.E."/>
            <person name="Amses K."/>
            <person name="Simmons R."/>
            <person name="Seto K."/>
            <person name="Myers J."/>
            <person name="Bonds A."/>
            <person name="Quandt C.A."/>
            <person name="Barry K."/>
            <person name="Liu P."/>
            <person name="Grigoriev I."/>
            <person name="Longcore J.E."/>
            <person name="James T.Y."/>
        </authorList>
    </citation>
    <scope>NUCLEOTIDE SEQUENCE</scope>
    <source>
        <strain evidence="2">JEL0476</strain>
    </source>
</reference>
<gene>
    <name evidence="2" type="ORF">HK099_002081</name>
</gene>
<dbReference type="InterPro" id="IPR021109">
    <property type="entry name" value="Peptidase_aspartic_dom_sf"/>
</dbReference>
<comment type="caution">
    <text evidence="2">The sequence shown here is derived from an EMBL/GenBank/DDBJ whole genome shotgun (WGS) entry which is preliminary data.</text>
</comment>
<feature type="non-terminal residue" evidence="2">
    <location>
        <position position="1"/>
    </location>
</feature>
<protein>
    <submittedName>
        <fullName evidence="2">Uncharacterized protein</fullName>
    </submittedName>
</protein>
<sequence length="684" mass="76002">MDERYGFKKHKSAAERRKFVASPQINTVASSRYPTSEHLRNLERLTGYDPVFRSGVLRGRPDVAQWLIDNNVCLFHRILLSDCDAAGLSHSRYDFINATASNLSSFQGTIESSKNLDSLVSSSINKVVPSPLNKTFSSGVPFTFQNDDYGNYSLNPDIFNSLLTEFNFQPKVDLFADPCNKKVFHFYSRIQTSLCHESNGRKLELHSICKPFLLPDSHILWKPKFLNKSHTKPPWRVAAYLIQGKRNHFGTSFTQYKELLFPKVNTITNLPHVPAPFTTIPAIPNLPEKSSTSSISAQNTATAKKPNTTLGEEDSIIKLSSPKRDDKIKTFPLLKSFVLKDSYSTAVAKFKPSLQTPEAVSINRSKAAVSSLAAPATKTSKSVKIIPLGCPLRTAKKLNTTLGGEDSLKKLSPPKREKPITVLSKLKSNLKKFFLADSSLPVIITNSPAKRIHTSQPAKPFSTTFSSKFPTKVVLPDSSLTVTFRPMQTATLLSVTAKKTFTTLGGEDSLNELSPPKRDDKSSSFRKLNKINPSLAIPTPKASLQLLDTTSLDTFGQPKDKFLFPGKIYVKTKKNFIPIHVHVDSGASVLTISTSLVKKYNLPTFTGITQQVEFANKTVILSNVYCKVKLHIQDFHSTFTAAVLPINDDLILGVTFFKAVKVIDLDWQNHSFTFITSTGDKHTW</sequence>
<evidence type="ECO:0000313" key="2">
    <source>
        <dbReference type="EMBL" id="KAJ3201805.1"/>
    </source>
</evidence>
<dbReference type="EMBL" id="JADGJW010001669">
    <property type="protein sequence ID" value="KAJ3201805.1"/>
    <property type="molecule type" value="Genomic_DNA"/>
</dbReference>
<feature type="non-terminal residue" evidence="2">
    <location>
        <position position="684"/>
    </location>
</feature>
<dbReference type="CDD" id="cd00303">
    <property type="entry name" value="retropepsin_like"/>
    <property type="match status" value="1"/>
</dbReference>
<feature type="region of interest" description="Disordered" evidence="1">
    <location>
        <begin position="506"/>
        <end position="525"/>
    </location>
</feature>
<dbReference type="AlphaFoldDB" id="A0AAD5XRS1"/>
<feature type="region of interest" description="Disordered" evidence="1">
    <location>
        <begin position="289"/>
        <end position="309"/>
    </location>
</feature>
<accession>A0AAD5XRS1</accession>
<dbReference type="Proteomes" id="UP001211065">
    <property type="component" value="Unassembled WGS sequence"/>
</dbReference>
<dbReference type="Gene3D" id="2.40.70.10">
    <property type="entry name" value="Acid Proteases"/>
    <property type="match status" value="1"/>
</dbReference>
<proteinExistence type="predicted"/>
<dbReference type="SUPFAM" id="SSF50630">
    <property type="entry name" value="Acid proteases"/>
    <property type="match status" value="1"/>
</dbReference>
<organism evidence="2 3">
    <name type="scientific">Clydaea vesicula</name>
    <dbReference type="NCBI Taxonomy" id="447962"/>
    <lineage>
        <taxon>Eukaryota</taxon>
        <taxon>Fungi</taxon>
        <taxon>Fungi incertae sedis</taxon>
        <taxon>Chytridiomycota</taxon>
        <taxon>Chytridiomycota incertae sedis</taxon>
        <taxon>Chytridiomycetes</taxon>
        <taxon>Lobulomycetales</taxon>
        <taxon>Lobulomycetaceae</taxon>
        <taxon>Clydaea</taxon>
    </lineage>
</organism>
<keyword evidence="3" id="KW-1185">Reference proteome</keyword>
<dbReference type="Pfam" id="PF13650">
    <property type="entry name" value="Asp_protease_2"/>
    <property type="match status" value="1"/>
</dbReference>
<evidence type="ECO:0000313" key="3">
    <source>
        <dbReference type="Proteomes" id="UP001211065"/>
    </source>
</evidence>
<evidence type="ECO:0000256" key="1">
    <source>
        <dbReference type="SAM" id="MobiDB-lite"/>
    </source>
</evidence>